<keyword evidence="2" id="KW-1185">Reference proteome</keyword>
<dbReference type="EMBL" id="CAJPDS010000028">
    <property type="protein sequence ID" value="CAF9921454.1"/>
    <property type="molecule type" value="Genomic_DNA"/>
</dbReference>
<accession>A0A8H3FBE5</accession>
<name>A0A8H3FBE5_9LECA</name>
<sequence>MPRVKPRIKPSVYWKFLDDWDKATTRGILRTCRFIYEEASLVFYEGNTFSFKCRWNARGECQTFDHLPSDYSFKSLRHLQLDIYRWFDSQRLLPVDIEATLRHVETFGCSLSTLRLRFIPTSDEFQYSYTQGLQPGPSQESQTEEEIIERVSNQIYRLGIKQKIEIEFAASPDRKAGCERVQGFVNVLAASKNWKSRKTTIACLNWWHRTRYNVGSGILINDPLPEAKRGPLILVHDSLFCNAYGETEEIVVSEDKIVEYKWKWLLQEKP</sequence>
<proteinExistence type="predicted"/>
<dbReference type="AlphaFoldDB" id="A0A8H3FBE5"/>
<protein>
    <submittedName>
        <fullName evidence="1">Uncharacterized protein</fullName>
    </submittedName>
</protein>
<dbReference type="Proteomes" id="UP000664521">
    <property type="component" value="Unassembled WGS sequence"/>
</dbReference>
<organism evidence="1 2">
    <name type="scientific">Heterodermia speciosa</name>
    <dbReference type="NCBI Taxonomy" id="116794"/>
    <lineage>
        <taxon>Eukaryota</taxon>
        <taxon>Fungi</taxon>
        <taxon>Dikarya</taxon>
        <taxon>Ascomycota</taxon>
        <taxon>Pezizomycotina</taxon>
        <taxon>Lecanoromycetes</taxon>
        <taxon>OSLEUM clade</taxon>
        <taxon>Lecanoromycetidae</taxon>
        <taxon>Caliciales</taxon>
        <taxon>Physciaceae</taxon>
        <taxon>Heterodermia</taxon>
    </lineage>
</organism>
<reference evidence="1" key="1">
    <citation type="submission" date="2021-03" db="EMBL/GenBank/DDBJ databases">
        <authorList>
            <person name="Tagirdzhanova G."/>
        </authorList>
    </citation>
    <scope>NUCLEOTIDE SEQUENCE</scope>
</reference>
<evidence type="ECO:0000313" key="1">
    <source>
        <dbReference type="EMBL" id="CAF9921454.1"/>
    </source>
</evidence>
<comment type="caution">
    <text evidence="1">The sequence shown here is derived from an EMBL/GenBank/DDBJ whole genome shotgun (WGS) entry which is preliminary data.</text>
</comment>
<gene>
    <name evidence="1" type="ORF">HETSPECPRED_004552</name>
</gene>
<dbReference type="OrthoDB" id="5413827at2759"/>
<evidence type="ECO:0000313" key="2">
    <source>
        <dbReference type="Proteomes" id="UP000664521"/>
    </source>
</evidence>